<evidence type="ECO:0000313" key="3">
    <source>
        <dbReference type="Proteomes" id="UP000189796"/>
    </source>
</evidence>
<protein>
    <submittedName>
        <fullName evidence="2">Uncharacterized protein</fullName>
    </submittedName>
</protein>
<organism evidence="2 3">
    <name type="scientific">Bradyrhizobium erythrophlei</name>
    <dbReference type="NCBI Taxonomy" id="1437360"/>
    <lineage>
        <taxon>Bacteria</taxon>
        <taxon>Pseudomonadati</taxon>
        <taxon>Pseudomonadota</taxon>
        <taxon>Alphaproteobacteria</taxon>
        <taxon>Hyphomicrobiales</taxon>
        <taxon>Nitrobacteraceae</taxon>
        <taxon>Bradyrhizobium</taxon>
    </lineage>
</organism>
<keyword evidence="1" id="KW-0472">Membrane</keyword>
<sequence>MLWWVSRRMSWTTRLVVTVITLVVIICVLWFERRGLY</sequence>
<dbReference type="EMBL" id="LT670817">
    <property type="protein sequence ID" value="SHH10773.1"/>
    <property type="molecule type" value="Genomic_DNA"/>
</dbReference>
<proteinExistence type="predicted"/>
<feature type="transmembrane region" description="Helical" evidence="1">
    <location>
        <begin position="12"/>
        <end position="31"/>
    </location>
</feature>
<evidence type="ECO:0000256" key="1">
    <source>
        <dbReference type="SAM" id="Phobius"/>
    </source>
</evidence>
<dbReference type="Proteomes" id="UP000189796">
    <property type="component" value="Chromosome I"/>
</dbReference>
<evidence type="ECO:0000313" key="2">
    <source>
        <dbReference type="EMBL" id="SHH10773.1"/>
    </source>
</evidence>
<accession>A0A1M5QB98</accession>
<gene>
    <name evidence="2" type="ORF">SAMN05443248_3705</name>
</gene>
<dbReference type="AlphaFoldDB" id="A0A1M5QB98"/>
<reference evidence="2 3" key="1">
    <citation type="submission" date="2016-11" db="EMBL/GenBank/DDBJ databases">
        <authorList>
            <person name="Jaros S."/>
            <person name="Januszkiewicz K."/>
            <person name="Wedrychowicz H."/>
        </authorList>
    </citation>
    <scope>NUCLEOTIDE SEQUENCE [LARGE SCALE GENOMIC DNA]</scope>
    <source>
        <strain evidence="2 3">GAS138</strain>
    </source>
</reference>
<name>A0A1M5QB98_9BRAD</name>
<keyword evidence="1" id="KW-0812">Transmembrane</keyword>
<keyword evidence="1" id="KW-1133">Transmembrane helix</keyword>